<comment type="caution">
    <text evidence="1">The sequence shown here is derived from an EMBL/GenBank/DDBJ whole genome shotgun (WGS) entry which is preliminary data.</text>
</comment>
<sequence>MDESKPMSTSMHPGMIGLLLYLTASVPNIIGSHLTIVKRIFRYLVWNNLDIFFYKKNQDFKLVGFCGADYARDRIK</sequence>
<evidence type="ECO:0000313" key="1">
    <source>
        <dbReference type="EMBL" id="RDX92436.1"/>
    </source>
</evidence>
<dbReference type="AlphaFoldDB" id="A0A371GPK8"/>
<feature type="non-terminal residue" evidence="1">
    <location>
        <position position="1"/>
    </location>
</feature>
<evidence type="ECO:0008006" key="3">
    <source>
        <dbReference type="Google" id="ProtNLM"/>
    </source>
</evidence>
<dbReference type="EMBL" id="QJKJ01004873">
    <property type="protein sequence ID" value="RDX92436.1"/>
    <property type="molecule type" value="Genomic_DNA"/>
</dbReference>
<proteinExistence type="predicted"/>
<protein>
    <recommendedName>
        <fullName evidence="3">Mitochondrial protein</fullName>
    </recommendedName>
</protein>
<dbReference type="Proteomes" id="UP000257109">
    <property type="component" value="Unassembled WGS sequence"/>
</dbReference>
<keyword evidence="2" id="KW-1185">Reference proteome</keyword>
<gene>
    <name evidence="1" type="ORF">CR513_25457</name>
</gene>
<accession>A0A371GPK8</accession>
<name>A0A371GPK8_MUCPR</name>
<organism evidence="1 2">
    <name type="scientific">Mucuna pruriens</name>
    <name type="common">Velvet bean</name>
    <name type="synonym">Dolichos pruriens</name>
    <dbReference type="NCBI Taxonomy" id="157652"/>
    <lineage>
        <taxon>Eukaryota</taxon>
        <taxon>Viridiplantae</taxon>
        <taxon>Streptophyta</taxon>
        <taxon>Embryophyta</taxon>
        <taxon>Tracheophyta</taxon>
        <taxon>Spermatophyta</taxon>
        <taxon>Magnoliopsida</taxon>
        <taxon>eudicotyledons</taxon>
        <taxon>Gunneridae</taxon>
        <taxon>Pentapetalae</taxon>
        <taxon>rosids</taxon>
        <taxon>fabids</taxon>
        <taxon>Fabales</taxon>
        <taxon>Fabaceae</taxon>
        <taxon>Papilionoideae</taxon>
        <taxon>50 kb inversion clade</taxon>
        <taxon>NPAAA clade</taxon>
        <taxon>indigoferoid/millettioid clade</taxon>
        <taxon>Phaseoleae</taxon>
        <taxon>Mucuna</taxon>
    </lineage>
</organism>
<evidence type="ECO:0000313" key="2">
    <source>
        <dbReference type="Proteomes" id="UP000257109"/>
    </source>
</evidence>
<reference evidence="1" key="1">
    <citation type="submission" date="2018-05" db="EMBL/GenBank/DDBJ databases">
        <title>Draft genome of Mucuna pruriens seed.</title>
        <authorList>
            <person name="Nnadi N.E."/>
            <person name="Vos R."/>
            <person name="Hasami M.H."/>
            <person name="Devisetty U.K."/>
            <person name="Aguiy J.C."/>
        </authorList>
    </citation>
    <scope>NUCLEOTIDE SEQUENCE [LARGE SCALE GENOMIC DNA]</scope>
    <source>
        <strain evidence="1">JCA_2017</strain>
    </source>
</reference>